<evidence type="ECO:0000256" key="6">
    <source>
        <dbReference type="SAM" id="Phobius"/>
    </source>
</evidence>
<dbReference type="Gene3D" id="1.20.58.220">
    <property type="entry name" value="Phosphate transport system protein phou homolog 2, domain 2"/>
    <property type="match status" value="1"/>
</dbReference>
<proteinExistence type="predicted"/>
<reference evidence="7 8" key="1">
    <citation type="submission" date="2016-10" db="EMBL/GenBank/DDBJ databases">
        <authorList>
            <person name="de Groot N.N."/>
        </authorList>
    </citation>
    <scope>NUCLEOTIDE SEQUENCE [LARGE SCALE GENOMIC DNA]</scope>
    <source>
        <strain evidence="7 8">DSM 19547</strain>
    </source>
</reference>
<dbReference type="SUPFAM" id="SSF109755">
    <property type="entry name" value="PhoU-like"/>
    <property type="match status" value="1"/>
</dbReference>
<evidence type="ECO:0000256" key="3">
    <source>
        <dbReference type="ARBA" id="ARBA00022692"/>
    </source>
</evidence>
<evidence type="ECO:0000256" key="5">
    <source>
        <dbReference type="ARBA" id="ARBA00023136"/>
    </source>
</evidence>
<evidence type="ECO:0000256" key="2">
    <source>
        <dbReference type="ARBA" id="ARBA00022475"/>
    </source>
</evidence>
<keyword evidence="8" id="KW-1185">Reference proteome</keyword>
<dbReference type="GO" id="GO:0005886">
    <property type="term" value="C:plasma membrane"/>
    <property type="evidence" value="ECO:0007669"/>
    <property type="project" value="UniProtKB-SubCell"/>
</dbReference>
<evidence type="ECO:0000256" key="1">
    <source>
        <dbReference type="ARBA" id="ARBA00004651"/>
    </source>
</evidence>
<dbReference type="Pfam" id="PF02690">
    <property type="entry name" value="Na_Pi_cotrans"/>
    <property type="match status" value="2"/>
</dbReference>
<keyword evidence="3 6" id="KW-0812">Transmembrane</keyword>
<keyword evidence="2" id="KW-1003">Cell membrane</keyword>
<keyword evidence="5 6" id="KW-0472">Membrane</keyword>
<feature type="transmembrane region" description="Helical" evidence="6">
    <location>
        <begin position="6"/>
        <end position="24"/>
    </location>
</feature>
<feature type="transmembrane region" description="Helical" evidence="6">
    <location>
        <begin position="132"/>
        <end position="149"/>
    </location>
</feature>
<feature type="transmembrane region" description="Helical" evidence="6">
    <location>
        <begin position="245"/>
        <end position="264"/>
    </location>
</feature>
<dbReference type="InterPro" id="IPR038078">
    <property type="entry name" value="PhoU-like_sf"/>
</dbReference>
<dbReference type="STRING" id="441119.SAMN04488047_10637"/>
<dbReference type="PANTHER" id="PTHR10010">
    <property type="entry name" value="SOLUTE CARRIER FAMILY 34 SODIUM PHOSPHATE , MEMBER 2-RELATED"/>
    <property type="match status" value="1"/>
</dbReference>
<feature type="transmembrane region" description="Helical" evidence="6">
    <location>
        <begin position="276"/>
        <end position="296"/>
    </location>
</feature>
<dbReference type="RefSeq" id="WP_093420733.1">
    <property type="nucleotide sequence ID" value="NZ_FOXA01000006.1"/>
</dbReference>
<organism evidence="7 8">
    <name type="scientific">Tranquillimonas alkanivorans</name>
    <dbReference type="NCBI Taxonomy" id="441119"/>
    <lineage>
        <taxon>Bacteria</taxon>
        <taxon>Pseudomonadati</taxon>
        <taxon>Pseudomonadota</taxon>
        <taxon>Alphaproteobacteria</taxon>
        <taxon>Rhodobacterales</taxon>
        <taxon>Roseobacteraceae</taxon>
        <taxon>Tranquillimonas</taxon>
    </lineage>
</organism>
<feature type="transmembrane region" description="Helical" evidence="6">
    <location>
        <begin position="68"/>
        <end position="89"/>
    </location>
</feature>
<feature type="transmembrane region" description="Helical" evidence="6">
    <location>
        <begin position="96"/>
        <end position="120"/>
    </location>
</feature>
<accession>A0A1I5Q311</accession>
<dbReference type="PANTHER" id="PTHR10010:SF46">
    <property type="entry name" value="SODIUM-DEPENDENT PHOSPHATE TRANSPORT PROTEIN 2B"/>
    <property type="match status" value="1"/>
</dbReference>
<dbReference type="GO" id="GO:0005436">
    <property type="term" value="F:sodium:phosphate symporter activity"/>
    <property type="evidence" value="ECO:0007669"/>
    <property type="project" value="InterPro"/>
</dbReference>
<dbReference type="Proteomes" id="UP000199356">
    <property type="component" value="Unassembled WGS sequence"/>
</dbReference>
<evidence type="ECO:0000256" key="4">
    <source>
        <dbReference type="ARBA" id="ARBA00022989"/>
    </source>
</evidence>
<dbReference type="InterPro" id="IPR003841">
    <property type="entry name" value="Na/Pi_transpt"/>
</dbReference>
<name>A0A1I5Q311_9RHOB</name>
<protein>
    <submittedName>
        <fullName evidence="7">Phosphate:Na+ symporter</fullName>
    </submittedName>
</protein>
<dbReference type="EMBL" id="FOXA01000006">
    <property type="protein sequence ID" value="SFP40400.1"/>
    <property type="molecule type" value="Genomic_DNA"/>
</dbReference>
<keyword evidence="4 6" id="KW-1133">Transmembrane helix</keyword>
<feature type="transmembrane region" description="Helical" evidence="6">
    <location>
        <begin position="192"/>
        <end position="225"/>
    </location>
</feature>
<dbReference type="NCBIfam" id="NF037997">
    <property type="entry name" value="Na_Pi_symport"/>
    <property type="match status" value="1"/>
</dbReference>
<dbReference type="AlphaFoldDB" id="A0A1I5Q311"/>
<evidence type="ECO:0000313" key="8">
    <source>
        <dbReference type="Proteomes" id="UP000199356"/>
    </source>
</evidence>
<dbReference type="OrthoDB" id="5778511at2"/>
<comment type="subcellular location">
    <subcellularLocation>
        <location evidence="1">Cell membrane</location>
        <topology evidence="1">Multi-pass membrane protein</topology>
    </subcellularLocation>
</comment>
<feature type="transmembrane region" description="Helical" evidence="6">
    <location>
        <begin position="161"/>
        <end position="186"/>
    </location>
</feature>
<gene>
    <name evidence="7" type="ORF">SAMN04488047_10637</name>
</gene>
<sequence>MVILEFLLQITAATLFLLFGVRMVQGGIERAYGNRFRRLLSQSGLPLRTTSTGFALAILLQSSAAVSLLASSFVSTGIVTFAAALAVVLGADLGSAFLVGALSFSGEAILPLILVLGGVLHLKSGRERLKNLGSVLLGVGVILIALEFLRGAVEPVRDSAFLPAVAGYLAVDVVTGFITGAVLAFVMHSSVAAILMCVALVSTGALPLAAGIPLVLGANFGSALVPVWLSRDMDAPARRVPLANLVLRGTWAVVAAFLLARVSLEALMPGAAPTALLIGLHISFNAALLLVVPFTARLEPLAARLLSDAELEREDVLLRRSALDLASLPHPGMAQACLRREVLRMLQIVEAQCLPVIDMMRSTTAEASAKLIKRDRHINDAMDAVRSFVAQMSKDDLPKDERKRARELAQYAIGLEAAGDIIVQRLVPRADQMEEENIRLSNEGYAELREIHEAILANIALASTLLIADDVDTARLLINGKAEVAKLERKSSKSHLKRLTKGRASSIVSSDIHLEALKALKDINSQVASLAYPILAREGHLLASRLVEEPADADLPDPIPPQRS</sequence>
<dbReference type="GO" id="GO:0044341">
    <property type="term" value="P:sodium-dependent phosphate transport"/>
    <property type="evidence" value="ECO:0007669"/>
    <property type="project" value="InterPro"/>
</dbReference>
<evidence type="ECO:0000313" key="7">
    <source>
        <dbReference type="EMBL" id="SFP40400.1"/>
    </source>
</evidence>